<evidence type="ECO:0000313" key="3">
    <source>
        <dbReference type="Proteomes" id="UP000218165"/>
    </source>
</evidence>
<dbReference type="Proteomes" id="UP000218165">
    <property type="component" value="Chromosome"/>
</dbReference>
<accession>A0A291GJQ3</accession>
<protein>
    <submittedName>
        <fullName evidence="2">Uncharacterized protein</fullName>
    </submittedName>
</protein>
<feature type="compositionally biased region" description="Low complexity" evidence="1">
    <location>
        <begin position="9"/>
        <end position="20"/>
    </location>
</feature>
<feature type="region of interest" description="Disordered" evidence="1">
    <location>
        <begin position="1"/>
        <end position="20"/>
    </location>
</feature>
<dbReference type="EMBL" id="CP023563">
    <property type="protein sequence ID" value="ATG50441.1"/>
    <property type="molecule type" value="Genomic_DNA"/>
</dbReference>
<evidence type="ECO:0000313" key="2">
    <source>
        <dbReference type="EMBL" id="ATG50441.1"/>
    </source>
</evidence>
<proteinExistence type="predicted"/>
<name>A0A291GJQ3_9MICO</name>
<sequence length="74" mass="8144">MVDQEAEMTTQHDAQQAEATAAKLAHLRDEMRETIGRVDEPQLKAALETGAEVIGGLRQAFVDYNEGSEEAWQG</sequence>
<gene>
    <name evidence="2" type="ORF">CFK38_02065</name>
</gene>
<evidence type="ECO:0000256" key="1">
    <source>
        <dbReference type="SAM" id="MobiDB-lite"/>
    </source>
</evidence>
<dbReference type="KEGG" id="brz:CFK38_02065"/>
<reference evidence="3" key="1">
    <citation type="submission" date="2017-09" db="EMBL/GenBank/DDBJ databases">
        <title>Brachybacterium sp. VM2412.</title>
        <authorList>
            <person name="Tak E.J."/>
            <person name="Bae J.-W."/>
        </authorList>
    </citation>
    <scope>NUCLEOTIDE SEQUENCE [LARGE SCALE GENOMIC DNA]</scope>
    <source>
        <strain evidence="3">VM2412</strain>
    </source>
</reference>
<dbReference type="AlphaFoldDB" id="A0A291GJQ3"/>
<keyword evidence="3" id="KW-1185">Reference proteome</keyword>
<organism evidence="2 3">
    <name type="scientific">Brachybacterium vulturis</name>
    <dbReference type="NCBI Taxonomy" id="2017484"/>
    <lineage>
        <taxon>Bacteria</taxon>
        <taxon>Bacillati</taxon>
        <taxon>Actinomycetota</taxon>
        <taxon>Actinomycetes</taxon>
        <taxon>Micrococcales</taxon>
        <taxon>Dermabacteraceae</taxon>
        <taxon>Brachybacterium</taxon>
    </lineage>
</organism>